<evidence type="ECO:0000313" key="1">
    <source>
        <dbReference type="EMBL" id="MFF3664249.1"/>
    </source>
</evidence>
<sequence>MEGLDFHFEALEQCRTAVREVAGEFGAPAVAHAPTETVKATAFGKLDGSAGLAGAINGIDDKLSSELGRISGVLDGVGDSLTTVQNNIHRVNTASEQDGKRQREA</sequence>
<keyword evidence="2" id="KW-1185">Reference proteome</keyword>
<evidence type="ECO:0000313" key="2">
    <source>
        <dbReference type="Proteomes" id="UP001602013"/>
    </source>
</evidence>
<proteinExistence type="predicted"/>
<accession>A0ABW6SGZ2</accession>
<name>A0ABW6SGZ2_9ACTN</name>
<evidence type="ECO:0008006" key="3">
    <source>
        <dbReference type="Google" id="ProtNLM"/>
    </source>
</evidence>
<protein>
    <recommendedName>
        <fullName evidence="3">ESX-1 secretion-associated protein</fullName>
    </recommendedName>
</protein>
<comment type="caution">
    <text evidence="1">The sequence shown here is derived from an EMBL/GenBank/DDBJ whole genome shotgun (WGS) entry which is preliminary data.</text>
</comment>
<dbReference type="EMBL" id="JBIASD010000001">
    <property type="protein sequence ID" value="MFF3664249.1"/>
    <property type="molecule type" value="Genomic_DNA"/>
</dbReference>
<organism evidence="1 2">
    <name type="scientific">Microtetraspora malaysiensis</name>
    <dbReference type="NCBI Taxonomy" id="161358"/>
    <lineage>
        <taxon>Bacteria</taxon>
        <taxon>Bacillati</taxon>
        <taxon>Actinomycetota</taxon>
        <taxon>Actinomycetes</taxon>
        <taxon>Streptosporangiales</taxon>
        <taxon>Streptosporangiaceae</taxon>
        <taxon>Microtetraspora</taxon>
    </lineage>
</organism>
<gene>
    <name evidence="1" type="ORF">ACFYXI_01550</name>
</gene>
<dbReference type="Proteomes" id="UP001602013">
    <property type="component" value="Unassembled WGS sequence"/>
</dbReference>
<reference evidence="1 2" key="1">
    <citation type="submission" date="2024-10" db="EMBL/GenBank/DDBJ databases">
        <title>The Natural Products Discovery Center: Release of the First 8490 Sequenced Strains for Exploring Actinobacteria Biosynthetic Diversity.</title>
        <authorList>
            <person name="Kalkreuter E."/>
            <person name="Kautsar S.A."/>
            <person name="Yang D."/>
            <person name="Bader C.D."/>
            <person name="Teijaro C.N."/>
            <person name="Fluegel L."/>
            <person name="Davis C.M."/>
            <person name="Simpson J.R."/>
            <person name="Lauterbach L."/>
            <person name="Steele A.D."/>
            <person name="Gui C."/>
            <person name="Meng S."/>
            <person name="Li G."/>
            <person name="Viehrig K."/>
            <person name="Ye F."/>
            <person name="Su P."/>
            <person name="Kiefer A.F."/>
            <person name="Nichols A."/>
            <person name="Cepeda A.J."/>
            <person name="Yan W."/>
            <person name="Fan B."/>
            <person name="Jiang Y."/>
            <person name="Adhikari A."/>
            <person name="Zheng C.-J."/>
            <person name="Schuster L."/>
            <person name="Cowan T.M."/>
            <person name="Smanski M.J."/>
            <person name="Chevrette M.G."/>
            <person name="De Carvalho L.P.S."/>
            <person name="Shen B."/>
        </authorList>
    </citation>
    <scope>NUCLEOTIDE SEQUENCE [LARGE SCALE GENOMIC DNA]</scope>
    <source>
        <strain evidence="1 2">NPDC002173</strain>
    </source>
</reference>
<dbReference type="RefSeq" id="WP_387408320.1">
    <property type="nucleotide sequence ID" value="NZ_JBIASD010000001.1"/>
</dbReference>